<feature type="compositionally biased region" description="Polar residues" evidence="1">
    <location>
        <begin position="173"/>
        <end position="195"/>
    </location>
</feature>
<dbReference type="AlphaFoldDB" id="A0A0D8Y8J8"/>
<feature type="compositionally biased region" description="Polar residues" evidence="1">
    <location>
        <begin position="214"/>
        <end position="230"/>
    </location>
</feature>
<evidence type="ECO:0000313" key="2">
    <source>
        <dbReference type="EMBL" id="KJH53050.1"/>
    </source>
</evidence>
<feature type="region of interest" description="Disordered" evidence="1">
    <location>
        <begin position="59"/>
        <end position="258"/>
    </location>
</feature>
<reference evidence="2 3" key="1">
    <citation type="submission" date="2013-11" db="EMBL/GenBank/DDBJ databases">
        <title>Draft genome of the bovine lungworm Dictyocaulus viviparus.</title>
        <authorList>
            <person name="Mitreva M."/>
        </authorList>
    </citation>
    <scope>NUCLEOTIDE SEQUENCE [LARGE SCALE GENOMIC DNA]</scope>
    <source>
        <strain evidence="2 3">HannoverDv2000</strain>
    </source>
</reference>
<name>A0A0D8Y8J8_DICVI</name>
<gene>
    <name evidence="2" type="ORF">DICVIV_00735</name>
</gene>
<proteinExistence type="predicted"/>
<dbReference type="Proteomes" id="UP000053766">
    <property type="component" value="Unassembled WGS sequence"/>
</dbReference>
<reference evidence="3" key="2">
    <citation type="journal article" date="2016" name="Sci. Rep.">
        <title>Dictyocaulus viviparus genome, variome and transcriptome elucidate lungworm biology and support future intervention.</title>
        <authorList>
            <person name="McNulty S.N."/>
            <person name="Strube C."/>
            <person name="Rosa B.A."/>
            <person name="Martin J.C."/>
            <person name="Tyagi R."/>
            <person name="Choi Y.J."/>
            <person name="Wang Q."/>
            <person name="Hallsworth Pepin K."/>
            <person name="Zhang X."/>
            <person name="Ozersky P."/>
            <person name="Wilson R.K."/>
            <person name="Sternberg P.W."/>
            <person name="Gasser R.B."/>
            <person name="Mitreva M."/>
        </authorList>
    </citation>
    <scope>NUCLEOTIDE SEQUENCE [LARGE SCALE GENOMIC DNA]</scope>
    <source>
        <strain evidence="3">HannoverDv2000</strain>
    </source>
</reference>
<keyword evidence="3" id="KW-1185">Reference proteome</keyword>
<accession>A0A0D8Y8J8</accession>
<sequence length="340" mass="38446">MLNLVVQQCQTKHTFILVHLKTVMMILDHISRPVPLSHRKIAYFNGILKYLSSKSNDAEDETEEDFSRNSSSTEESCSQRNVYESCIPSPSSINSNRPRLRSMSRLSKKQEEKNIELPTKLSRQSQMDSLSHGKRNAEQCLSSTDQLREQESIQRRKSLRSWSGKSKKEDGGNATQNCTTKDMSEIPSINVQSLRSHSDAGMSKTKSRSRVEISDSSVGNSSADEASFLSNGKRRRVLSRSESKNYQKPDLSSCKNRGNVAEKCSREVRLLRSLNMKDVNKSVDNSGIDEYIYSIDNSAIDKEGDRLKEFRILRSRSSFPPMEPVHKERTVAGAVDDLVD</sequence>
<evidence type="ECO:0000256" key="1">
    <source>
        <dbReference type="SAM" id="MobiDB-lite"/>
    </source>
</evidence>
<feature type="compositionally biased region" description="Low complexity" evidence="1">
    <location>
        <begin position="68"/>
        <end position="97"/>
    </location>
</feature>
<protein>
    <submittedName>
        <fullName evidence="2">Uncharacterized protein</fullName>
    </submittedName>
</protein>
<organism evidence="2 3">
    <name type="scientific">Dictyocaulus viviparus</name>
    <name type="common">Bovine lungworm</name>
    <dbReference type="NCBI Taxonomy" id="29172"/>
    <lineage>
        <taxon>Eukaryota</taxon>
        <taxon>Metazoa</taxon>
        <taxon>Ecdysozoa</taxon>
        <taxon>Nematoda</taxon>
        <taxon>Chromadorea</taxon>
        <taxon>Rhabditida</taxon>
        <taxon>Rhabditina</taxon>
        <taxon>Rhabditomorpha</taxon>
        <taxon>Strongyloidea</taxon>
        <taxon>Metastrongylidae</taxon>
        <taxon>Dictyocaulus</taxon>
    </lineage>
</organism>
<evidence type="ECO:0000313" key="3">
    <source>
        <dbReference type="Proteomes" id="UP000053766"/>
    </source>
</evidence>
<dbReference type="EMBL" id="KN716156">
    <property type="protein sequence ID" value="KJH53050.1"/>
    <property type="molecule type" value="Genomic_DNA"/>
</dbReference>